<feature type="region of interest" description="Disordered" evidence="1">
    <location>
        <begin position="256"/>
        <end position="306"/>
    </location>
</feature>
<name>H5S876_9BACT</name>
<proteinExistence type="predicted"/>
<feature type="compositionally biased region" description="Gly residues" evidence="1">
    <location>
        <begin position="264"/>
        <end position="285"/>
    </location>
</feature>
<dbReference type="AlphaFoldDB" id="H5S876"/>
<reference evidence="2" key="2">
    <citation type="journal article" date="2012" name="PLoS ONE">
        <title>A Deeply Branching Thermophilic Bacterium with an Ancient Acetyl-CoA Pathway Dominates a Subsurface Ecosystem.</title>
        <authorList>
            <person name="Takami H."/>
            <person name="Noguchi H."/>
            <person name="Takaki Y."/>
            <person name="Uchiyama I."/>
            <person name="Toyoda A."/>
            <person name="Nishi S."/>
            <person name="Chee G.-J."/>
            <person name="Arai W."/>
            <person name="Nunoura T."/>
            <person name="Itoh T."/>
            <person name="Hattori M."/>
            <person name="Takai K."/>
        </authorList>
    </citation>
    <scope>NUCLEOTIDE SEQUENCE</scope>
</reference>
<evidence type="ECO:0000313" key="2">
    <source>
        <dbReference type="EMBL" id="BAL52362.1"/>
    </source>
</evidence>
<gene>
    <name evidence="2" type="ORF">HGMM_F01A04C09</name>
</gene>
<sequence>MKRALCVLVVGTGWLWGCTAVQGQEQVSFGRIKPPAPEQIRAQLFTWLKEQAKVDGEKLRQAETLWAAESRPVLARVAEILALGSPEAQRLLEQAANPEAIMPTEVPALIRQSADPFFKANLGLAYARLLCLRKAYEEALEVLKLVRPEHVVDPGAYYFYRAVAEHKTLNREETLRSVDRLFDQVEGVPERYFVLASLLKYDLQSWDGRKNLDYVARRMDEISGRLDNARGGPKTQAKQKEILDLLSKMIDQLEQQLQQQQAGAGQGGGGQGGGRSSGGPPGGGTTRSSGPATDSGILGGAGEGKVDMKELIKRPDLWGKLPEKERVKVLEAVRREYPPHIAEAIEAYLQQIAKSSEPR</sequence>
<protein>
    <submittedName>
        <fullName evidence="2">Hypothetical conserved protein</fullName>
    </submittedName>
</protein>
<reference evidence="2" key="1">
    <citation type="journal article" date="2005" name="Environ. Microbiol.">
        <title>Genetic and functional properties of uncultivated thermophilic crenarchaeotes from a subsurface gold mine as revealed by analysis of genome fragments.</title>
        <authorList>
            <person name="Nunoura T."/>
            <person name="Hirayama H."/>
            <person name="Takami H."/>
            <person name="Oida H."/>
            <person name="Nishi S."/>
            <person name="Shimamura S."/>
            <person name="Suzuki Y."/>
            <person name="Inagaki F."/>
            <person name="Takai K."/>
            <person name="Nealson K.H."/>
            <person name="Horikoshi K."/>
        </authorList>
    </citation>
    <scope>NUCLEOTIDE SEQUENCE</scope>
</reference>
<organism evidence="2">
    <name type="scientific">uncultured Planctomycetota bacterium</name>
    <dbReference type="NCBI Taxonomy" id="120965"/>
    <lineage>
        <taxon>Bacteria</taxon>
        <taxon>Pseudomonadati</taxon>
        <taxon>Planctomycetota</taxon>
        <taxon>environmental samples</taxon>
    </lineage>
</organism>
<accession>H5S876</accession>
<evidence type="ECO:0000256" key="1">
    <source>
        <dbReference type="SAM" id="MobiDB-lite"/>
    </source>
</evidence>
<dbReference type="EMBL" id="AP011626">
    <property type="protein sequence ID" value="BAL52362.1"/>
    <property type="molecule type" value="Genomic_DNA"/>
</dbReference>